<dbReference type="InterPro" id="IPR029068">
    <property type="entry name" value="Glyas_Bleomycin-R_OHBP_Dase"/>
</dbReference>
<evidence type="ECO:0000259" key="1">
    <source>
        <dbReference type="PROSITE" id="PS51819"/>
    </source>
</evidence>
<dbReference type="PANTHER" id="PTHR21366:SF22">
    <property type="entry name" value="VOC DOMAIN-CONTAINING PROTEIN"/>
    <property type="match status" value="1"/>
</dbReference>
<dbReference type="PROSITE" id="PS51819">
    <property type="entry name" value="VOC"/>
    <property type="match status" value="1"/>
</dbReference>
<evidence type="ECO:0000313" key="3">
    <source>
        <dbReference type="Proteomes" id="UP000055136"/>
    </source>
</evidence>
<keyword evidence="3" id="KW-1185">Reference proteome</keyword>
<dbReference type="InterPro" id="IPR037523">
    <property type="entry name" value="VOC_core"/>
</dbReference>
<dbReference type="Gene3D" id="3.10.180.10">
    <property type="entry name" value="2,3-Dihydroxybiphenyl 1,2-Dioxygenase, domain 1"/>
    <property type="match status" value="1"/>
</dbReference>
<evidence type="ECO:0000313" key="2">
    <source>
        <dbReference type="EMBL" id="ALP53432.1"/>
    </source>
</evidence>
<protein>
    <submittedName>
        <fullName evidence="2">Glyoxalase</fullName>
    </submittedName>
</protein>
<dbReference type="CDD" id="cd07245">
    <property type="entry name" value="VOC_like"/>
    <property type="match status" value="1"/>
</dbReference>
<dbReference type="AlphaFoldDB" id="A0A0S2TE73"/>
<reference evidence="2" key="1">
    <citation type="submission" date="2015-10" db="EMBL/GenBank/DDBJ databases">
        <title>Description of Candidatus Tenderia electrophaga gen. nov, sp. nov., an Uncultivated Electroautotroph from a Biocathode Enrichment.</title>
        <authorList>
            <person name="Eddie B.J."/>
            <person name="Malanoski A.P."/>
            <person name="Wang Z."/>
            <person name="Hall R.J."/>
            <person name="Oh S.D."/>
            <person name="Heiner C."/>
            <person name="Lin B."/>
            <person name="Strycharz-Glaven S.M."/>
        </authorList>
    </citation>
    <scope>NUCLEOTIDE SEQUENCE [LARGE SCALE GENOMIC DNA]</scope>
    <source>
        <strain evidence="2">NRL1</strain>
    </source>
</reference>
<dbReference type="InterPro" id="IPR004360">
    <property type="entry name" value="Glyas_Fos-R_dOase_dom"/>
</dbReference>
<gene>
    <name evidence="2" type="ORF">Tel_09880</name>
</gene>
<dbReference type="InterPro" id="IPR050383">
    <property type="entry name" value="GlyoxalaseI/FosfomycinResist"/>
</dbReference>
<dbReference type="PANTHER" id="PTHR21366">
    <property type="entry name" value="GLYOXALASE FAMILY PROTEIN"/>
    <property type="match status" value="1"/>
</dbReference>
<dbReference type="EMBL" id="CP013099">
    <property type="protein sequence ID" value="ALP53432.1"/>
    <property type="molecule type" value="Genomic_DNA"/>
</dbReference>
<proteinExistence type="predicted"/>
<accession>A0A0S2TE73</accession>
<feature type="domain" description="VOC" evidence="1">
    <location>
        <begin position="6"/>
        <end position="123"/>
    </location>
</feature>
<dbReference type="KEGG" id="tee:Tel_09880"/>
<dbReference type="SUPFAM" id="SSF54593">
    <property type="entry name" value="Glyoxalase/Bleomycin resistance protein/Dihydroxybiphenyl dioxygenase"/>
    <property type="match status" value="1"/>
</dbReference>
<organism evidence="2 3">
    <name type="scientific">Candidatus Tenderia electrophaga</name>
    <dbReference type="NCBI Taxonomy" id="1748243"/>
    <lineage>
        <taxon>Bacteria</taxon>
        <taxon>Pseudomonadati</taxon>
        <taxon>Pseudomonadota</taxon>
        <taxon>Gammaproteobacteria</taxon>
        <taxon>Candidatus Tenderiales</taxon>
        <taxon>Candidatus Tenderiaceae</taxon>
        <taxon>Candidatus Tenderia</taxon>
    </lineage>
</organism>
<dbReference type="STRING" id="1748243.Tel_09880"/>
<sequence length="130" mass="14306">MSNIQSILHATVIVADVDKSVKFYCQVLGLTLNPDRPDLGYPGVWFDVGQQQLHLMQVPNPDPVTGRPEHGGRDRHIAFAVADLEALCQRLDDAGAVYTRSKSGRKALFCRDLDGNALEFIEAPLGEHLP</sequence>
<dbReference type="Pfam" id="PF00903">
    <property type="entry name" value="Glyoxalase"/>
    <property type="match status" value="1"/>
</dbReference>
<name>A0A0S2TE73_9GAMM</name>
<dbReference type="Proteomes" id="UP000055136">
    <property type="component" value="Chromosome"/>
</dbReference>